<evidence type="ECO:0000313" key="2">
    <source>
        <dbReference type="EMBL" id="MBB3065001.1"/>
    </source>
</evidence>
<dbReference type="EMBL" id="JACHXA010000003">
    <property type="protein sequence ID" value="MBB3065001.1"/>
    <property type="molecule type" value="Genomic_DNA"/>
</dbReference>
<keyword evidence="3" id="KW-1185">Reference proteome</keyword>
<gene>
    <name evidence="2" type="ORF">FHR98_001280</name>
</gene>
<name>A0A839SQB8_9PROT</name>
<accession>A0A839SQB8</accession>
<keyword evidence="1" id="KW-1133">Transmembrane helix</keyword>
<protein>
    <submittedName>
        <fullName evidence="2">Uncharacterized protein</fullName>
    </submittedName>
</protein>
<evidence type="ECO:0000313" key="3">
    <source>
        <dbReference type="Proteomes" id="UP000581135"/>
    </source>
</evidence>
<organism evidence="2 3">
    <name type="scientific">Limibacillus halophilus</name>
    <dbReference type="NCBI Taxonomy" id="1579333"/>
    <lineage>
        <taxon>Bacteria</taxon>
        <taxon>Pseudomonadati</taxon>
        <taxon>Pseudomonadota</taxon>
        <taxon>Alphaproteobacteria</taxon>
        <taxon>Rhodospirillales</taxon>
        <taxon>Rhodovibrionaceae</taxon>
        <taxon>Limibacillus</taxon>
    </lineage>
</organism>
<evidence type="ECO:0000256" key="1">
    <source>
        <dbReference type="SAM" id="Phobius"/>
    </source>
</evidence>
<comment type="caution">
    <text evidence="2">The sequence shown here is derived from an EMBL/GenBank/DDBJ whole genome shotgun (WGS) entry which is preliminary data.</text>
</comment>
<feature type="transmembrane region" description="Helical" evidence="1">
    <location>
        <begin position="15"/>
        <end position="37"/>
    </location>
</feature>
<dbReference type="AlphaFoldDB" id="A0A839SQB8"/>
<keyword evidence="1" id="KW-0472">Membrane</keyword>
<sequence>MFRNFDCSPENRPAIGLGLAPTWVIMMFYILVMQLVASGKIF</sequence>
<proteinExistence type="predicted"/>
<keyword evidence="1" id="KW-0812">Transmembrane</keyword>
<dbReference type="RefSeq" id="WP_281369924.1">
    <property type="nucleotide sequence ID" value="NZ_JACHXA010000003.1"/>
</dbReference>
<dbReference type="Proteomes" id="UP000581135">
    <property type="component" value="Unassembled WGS sequence"/>
</dbReference>
<reference evidence="2 3" key="1">
    <citation type="submission" date="2020-08" db="EMBL/GenBank/DDBJ databases">
        <title>Genomic Encyclopedia of Type Strains, Phase III (KMG-III): the genomes of soil and plant-associated and newly described type strains.</title>
        <authorList>
            <person name="Whitman W."/>
        </authorList>
    </citation>
    <scope>NUCLEOTIDE SEQUENCE [LARGE SCALE GENOMIC DNA]</scope>
    <source>
        <strain evidence="2 3">CECT 8803</strain>
    </source>
</reference>